<dbReference type="STRING" id="216.LS73_04985"/>
<comment type="catalytic activity">
    <reaction evidence="4">
        <text>a 2'-deoxyadenosine in DNA + S-adenosyl-L-methionine = an N(6)-methyl-2'-deoxyadenosine in DNA + S-adenosyl-L-homocysteine + H(+)</text>
        <dbReference type="Rhea" id="RHEA:15197"/>
        <dbReference type="Rhea" id="RHEA-COMP:12418"/>
        <dbReference type="Rhea" id="RHEA-COMP:12419"/>
        <dbReference type="ChEBI" id="CHEBI:15378"/>
        <dbReference type="ChEBI" id="CHEBI:57856"/>
        <dbReference type="ChEBI" id="CHEBI:59789"/>
        <dbReference type="ChEBI" id="CHEBI:90615"/>
        <dbReference type="ChEBI" id="CHEBI:90616"/>
        <dbReference type="EC" id="2.1.1.72"/>
    </reaction>
</comment>
<dbReference type="EMBL" id="UGJE01000002">
    <property type="protein sequence ID" value="STQ86879.1"/>
    <property type="molecule type" value="Genomic_DNA"/>
</dbReference>
<evidence type="ECO:0000256" key="5">
    <source>
        <dbReference type="SAM" id="MobiDB-lite"/>
    </source>
</evidence>
<organism evidence="6 9">
    <name type="scientific">Helicobacter muridarum</name>
    <dbReference type="NCBI Taxonomy" id="216"/>
    <lineage>
        <taxon>Bacteria</taxon>
        <taxon>Pseudomonadati</taxon>
        <taxon>Campylobacterota</taxon>
        <taxon>Epsilonproteobacteria</taxon>
        <taxon>Campylobacterales</taxon>
        <taxon>Helicobacteraceae</taxon>
        <taxon>Helicobacter</taxon>
    </lineage>
</organism>
<name>A0A099U0M2_9HELI</name>
<feature type="region of interest" description="Disordered" evidence="5">
    <location>
        <begin position="365"/>
        <end position="389"/>
    </location>
</feature>
<sequence>MQNLDSRIDKEKGVVYLTERERTELLIKPILRGRDIKRYSYDWAGLWIINTHNGYVSEALPFSEISGRFDFSRTADSVSSLSSKNLHNPKISSKMLPPDSKNTTPCHTEALAEVSQQKRAKIKIPPIDIDEYPTLKAYFDKVASEGKQSKGKGFYNRDDKGITPYNLRNCAYLEEFAKPKIIYSEIVREPQFYLDNGEFKFGYFYAEATSFILTANCHSELSQESEESLKISKKDISGKSPQYDKMKASLEYLLGLLHSKLCTFAFKEFYAGGGLGESGYRYKKAFLENLPIPKITQSQEAEFIKIVNEIIKCKKSLQYSNLKSLSQKGVYPPPVPLNPEKDTAFSAINGEASLNPLLVQNQREDTSASLDSDFGTPRSGREKDSDNKEELQELESRLDSLESKLNSLVFSLYGLSDEEIRLVELAGGGKL</sequence>
<reference evidence="7 8" key="1">
    <citation type="journal article" date="2014" name="Genome Announc.">
        <title>Draft genome sequences of eight enterohepatic helicobacter species isolated from both laboratory and wild rodents.</title>
        <authorList>
            <person name="Sheh A."/>
            <person name="Shen Z."/>
            <person name="Fox J.G."/>
        </authorList>
    </citation>
    <scope>NUCLEOTIDE SEQUENCE [LARGE SCALE GENOMIC DNA]</scope>
    <source>
        <strain evidence="7 8">ST1</strain>
    </source>
</reference>
<evidence type="ECO:0000313" key="7">
    <source>
        <dbReference type="EMBL" id="TLD99158.1"/>
    </source>
</evidence>
<evidence type="ECO:0000313" key="8">
    <source>
        <dbReference type="Proteomes" id="UP000029922"/>
    </source>
</evidence>
<dbReference type="GO" id="GO:0009007">
    <property type="term" value="F:site-specific DNA-methyltransferase (adenine-specific) activity"/>
    <property type="evidence" value="ECO:0007669"/>
    <property type="project" value="UniProtKB-EC"/>
</dbReference>
<evidence type="ECO:0000256" key="1">
    <source>
        <dbReference type="ARBA" id="ARBA00011900"/>
    </source>
</evidence>
<reference evidence="6 9" key="2">
    <citation type="submission" date="2018-06" db="EMBL/GenBank/DDBJ databases">
        <authorList>
            <consortium name="Pathogen Informatics"/>
            <person name="Doyle S."/>
        </authorList>
    </citation>
    <scope>NUCLEOTIDE SEQUENCE [LARGE SCALE GENOMIC DNA]</scope>
    <source>
        <strain evidence="6 9">NCTC12714</strain>
    </source>
</reference>
<dbReference type="OrthoDB" id="9761012at2"/>
<gene>
    <name evidence="7" type="ORF">LS73_007830</name>
    <name evidence="6" type="ORF">NCTC12714_01690</name>
</gene>
<dbReference type="EC" id="2.1.1.72" evidence="1"/>
<dbReference type="AlphaFoldDB" id="A0A099U0M2"/>
<dbReference type="PANTHER" id="PTHR33841:SF1">
    <property type="entry name" value="DNA METHYLTRANSFERASE A"/>
    <property type="match status" value="1"/>
</dbReference>
<keyword evidence="2" id="KW-0489">Methyltransferase</keyword>
<evidence type="ECO:0000256" key="4">
    <source>
        <dbReference type="ARBA" id="ARBA00047942"/>
    </source>
</evidence>
<proteinExistence type="predicted"/>
<evidence type="ECO:0000313" key="6">
    <source>
        <dbReference type="EMBL" id="STQ86879.1"/>
    </source>
</evidence>
<dbReference type="InterPro" id="IPR050953">
    <property type="entry name" value="N4_N6_ade-DNA_methylase"/>
</dbReference>
<dbReference type="GO" id="GO:0032259">
    <property type="term" value="P:methylation"/>
    <property type="evidence" value="ECO:0007669"/>
    <property type="project" value="UniProtKB-KW"/>
</dbReference>
<evidence type="ECO:0000256" key="2">
    <source>
        <dbReference type="ARBA" id="ARBA00022603"/>
    </source>
</evidence>
<keyword evidence="9" id="KW-1185">Reference proteome</keyword>
<dbReference type="Proteomes" id="UP000255139">
    <property type="component" value="Unassembled WGS sequence"/>
</dbReference>
<dbReference type="EMBL" id="JRPD02000020">
    <property type="protein sequence ID" value="TLD99158.1"/>
    <property type="molecule type" value="Genomic_DNA"/>
</dbReference>
<protein>
    <recommendedName>
        <fullName evidence="1">site-specific DNA-methyltransferase (adenine-specific)</fullName>
        <ecNumber evidence="1">2.1.1.72</ecNumber>
    </recommendedName>
</protein>
<evidence type="ECO:0000256" key="3">
    <source>
        <dbReference type="ARBA" id="ARBA00022679"/>
    </source>
</evidence>
<dbReference type="PANTHER" id="PTHR33841">
    <property type="entry name" value="DNA METHYLTRANSFERASE YEEA-RELATED"/>
    <property type="match status" value="1"/>
</dbReference>
<evidence type="ECO:0000313" key="9">
    <source>
        <dbReference type="Proteomes" id="UP000255139"/>
    </source>
</evidence>
<feature type="compositionally biased region" description="Basic and acidic residues" evidence="5">
    <location>
        <begin position="379"/>
        <end position="389"/>
    </location>
</feature>
<keyword evidence="3" id="KW-0808">Transferase</keyword>
<accession>A0A099U0M2</accession>
<dbReference type="Proteomes" id="UP000029922">
    <property type="component" value="Unassembled WGS sequence"/>
</dbReference>